<organism evidence="3 4">
    <name type="scientific">Rufibacter latericius</name>
    <dbReference type="NCBI Taxonomy" id="2487040"/>
    <lineage>
        <taxon>Bacteria</taxon>
        <taxon>Pseudomonadati</taxon>
        <taxon>Bacteroidota</taxon>
        <taxon>Cytophagia</taxon>
        <taxon>Cytophagales</taxon>
        <taxon>Hymenobacteraceae</taxon>
        <taxon>Rufibacter</taxon>
    </lineage>
</organism>
<name>A0A3M9MD50_9BACT</name>
<feature type="region of interest" description="Disordered" evidence="1">
    <location>
        <begin position="70"/>
        <end position="89"/>
    </location>
</feature>
<evidence type="ECO:0000256" key="1">
    <source>
        <dbReference type="SAM" id="MobiDB-lite"/>
    </source>
</evidence>
<gene>
    <name evidence="3" type="ORF">EFB08_18270</name>
</gene>
<dbReference type="Proteomes" id="UP000272117">
    <property type="component" value="Unassembled WGS sequence"/>
</dbReference>
<evidence type="ECO:0000256" key="2">
    <source>
        <dbReference type="SAM" id="SignalP"/>
    </source>
</evidence>
<dbReference type="RefSeq" id="WP_123128401.1">
    <property type="nucleotide sequence ID" value="NZ_RJJD01000015.1"/>
</dbReference>
<dbReference type="OrthoDB" id="894118at2"/>
<sequence length="111" mass="12379">MKQPLLIIFLGVLGVLVFGLAQPATAQTSFTTQSQQKREVRNSLKEAKKVESAYSESHLDVSAYNFRKGESGRKLKKKKKRDQMPISEDGSAVIKPKVFSKKNALARVKKS</sequence>
<reference evidence="3 4" key="1">
    <citation type="submission" date="2018-11" db="EMBL/GenBank/DDBJ databases">
        <title>Rufibacter latericius sp. nov., isolated from water in Baiyang Lake.</title>
        <authorList>
            <person name="Yang Y."/>
        </authorList>
    </citation>
    <scope>NUCLEOTIDE SEQUENCE [LARGE SCALE GENOMIC DNA]</scope>
    <source>
        <strain evidence="3 4">R-22-1c-1</strain>
    </source>
</reference>
<evidence type="ECO:0000313" key="4">
    <source>
        <dbReference type="Proteomes" id="UP000272117"/>
    </source>
</evidence>
<feature type="chain" id="PRO_5018199970" evidence="2">
    <location>
        <begin position="27"/>
        <end position="111"/>
    </location>
</feature>
<comment type="caution">
    <text evidence="3">The sequence shown here is derived from an EMBL/GenBank/DDBJ whole genome shotgun (WGS) entry which is preliminary data.</text>
</comment>
<feature type="signal peptide" evidence="2">
    <location>
        <begin position="1"/>
        <end position="26"/>
    </location>
</feature>
<keyword evidence="2" id="KW-0732">Signal</keyword>
<dbReference type="AlphaFoldDB" id="A0A3M9MD50"/>
<proteinExistence type="predicted"/>
<accession>A0A3M9MD50</accession>
<keyword evidence="4" id="KW-1185">Reference proteome</keyword>
<protein>
    <submittedName>
        <fullName evidence="3">Uncharacterized protein</fullName>
    </submittedName>
</protein>
<evidence type="ECO:0000313" key="3">
    <source>
        <dbReference type="EMBL" id="RNI23482.1"/>
    </source>
</evidence>
<dbReference type="EMBL" id="RJJD01000015">
    <property type="protein sequence ID" value="RNI23482.1"/>
    <property type="molecule type" value="Genomic_DNA"/>
</dbReference>